<gene>
    <name evidence="1" type="ORF">FIBSPDRAFT_105218</name>
</gene>
<dbReference type="EMBL" id="KV417616">
    <property type="protein sequence ID" value="KZP14513.1"/>
    <property type="molecule type" value="Genomic_DNA"/>
</dbReference>
<protein>
    <submittedName>
        <fullName evidence="1">Uncharacterized protein</fullName>
    </submittedName>
</protein>
<proteinExistence type="predicted"/>
<reference evidence="1 2" key="1">
    <citation type="journal article" date="2016" name="Mol. Biol. Evol.">
        <title>Comparative Genomics of Early-Diverging Mushroom-Forming Fungi Provides Insights into the Origins of Lignocellulose Decay Capabilities.</title>
        <authorList>
            <person name="Nagy L.G."/>
            <person name="Riley R."/>
            <person name="Tritt A."/>
            <person name="Adam C."/>
            <person name="Daum C."/>
            <person name="Floudas D."/>
            <person name="Sun H."/>
            <person name="Yadav J.S."/>
            <person name="Pangilinan J."/>
            <person name="Larsson K.H."/>
            <person name="Matsuura K."/>
            <person name="Barry K."/>
            <person name="Labutti K."/>
            <person name="Kuo R."/>
            <person name="Ohm R.A."/>
            <person name="Bhattacharya S.S."/>
            <person name="Shirouzu T."/>
            <person name="Yoshinaga Y."/>
            <person name="Martin F.M."/>
            <person name="Grigoriev I.V."/>
            <person name="Hibbett D.S."/>
        </authorList>
    </citation>
    <scope>NUCLEOTIDE SEQUENCE [LARGE SCALE GENOMIC DNA]</scope>
    <source>
        <strain evidence="1 2">CBS 109695</strain>
    </source>
</reference>
<dbReference type="Proteomes" id="UP000076532">
    <property type="component" value="Unassembled WGS sequence"/>
</dbReference>
<evidence type="ECO:0000313" key="2">
    <source>
        <dbReference type="Proteomes" id="UP000076532"/>
    </source>
</evidence>
<evidence type="ECO:0000313" key="1">
    <source>
        <dbReference type="EMBL" id="KZP14513.1"/>
    </source>
</evidence>
<sequence length="128" mass="13696">MFQPLVSPIQVHSVSNLRPSLVPLELRVNLESQFPDLLRYASATNLSQITAHYGRGQSTTSAWTKPDATASISFGQAKRVILLRTTARKRPSSSGKAPGTNKLCPIFALRMCLLVAYVVGGAAAATNA</sequence>
<dbReference type="AlphaFoldDB" id="A0A166DAZ3"/>
<organism evidence="1 2">
    <name type="scientific">Athelia psychrophila</name>
    <dbReference type="NCBI Taxonomy" id="1759441"/>
    <lineage>
        <taxon>Eukaryota</taxon>
        <taxon>Fungi</taxon>
        <taxon>Dikarya</taxon>
        <taxon>Basidiomycota</taxon>
        <taxon>Agaricomycotina</taxon>
        <taxon>Agaricomycetes</taxon>
        <taxon>Agaricomycetidae</taxon>
        <taxon>Atheliales</taxon>
        <taxon>Atheliaceae</taxon>
        <taxon>Athelia</taxon>
    </lineage>
</organism>
<keyword evidence="2" id="KW-1185">Reference proteome</keyword>
<accession>A0A166DAZ3</accession>
<name>A0A166DAZ3_9AGAM</name>